<feature type="transmembrane region" description="Helical" evidence="8">
    <location>
        <begin position="194"/>
        <end position="211"/>
    </location>
</feature>
<comment type="subcellular location">
    <subcellularLocation>
        <location evidence="1">Membrane</location>
        <topology evidence="1">Multi-pass membrane protein</topology>
    </subcellularLocation>
</comment>
<dbReference type="EMBL" id="JBAMIC010000011">
    <property type="protein sequence ID" value="KAK7100842.1"/>
    <property type="molecule type" value="Genomic_DNA"/>
</dbReference>
<sequence>MESNGVTPRPNSNSNRPEALTGTEVTIASTNHITSNGAPHGRLVPTTTKTCIPLVFHEPHVETGFRQTDQPWTYYLFSLFQIHNECMNVWTHLVAFFVILYRCWSFSFEFDFIHDPYMWPLGAEFLTTFLLYAFSSGAHCFSNKSELVHYTCFIVDYCGIGLYGLGSSIAHYWYCMHEDIFGTFPHRFAAPGGVLLSSLVCFCCSVSKTFYKRPYPFTRRLWQIGSVMAIYAWLIFPILYQLYLFLFHNYWEPSLADHFSQMFWFFLGGFFFGSDIPQRFFPGCFDFVGHSHQIFHVCIMMTSYTQLDAVYKDIQKGRQELYATEAPTFWGTYGAVLIGLCINFCIGVVFYNLSKRKIADEKQQ</sequence>
<feature type="transmembrane region" description="Helical" evidence="8">
    <location>
        <begin position="331"/>
        <end position="353"/>
    </location>
</feature>
<name>A0AAN9B8L0_9CAEN</name>
<comment type="caution">
    <text evidence="9">The sequence shown here is derived from an EMBL/GenBank/DDBJ whole genome shotgun (WGS) entry which is preliminary data.</text>
</comment>
<evidence type="ECO:0000313" key="9">
    <source>
        <dbReference type="EMBL" id="KAK7100842.1"/>
    </source>
</evidence>
<feature type="transmembrane region" description="Helical" evidence="8">
    <location>
        <begin position="147"/>
        <end position="174"/>
    </location>
</feature>
<keyword evidence="4 8" id="KW-1133">Transmembrane helix</keyword>
<keyword evidence="3 8" id="KW-0812">Transmembrane</keyword>
<evidence type="ECO:0000256" key="3">
    <source>
        <dbReference type="ARBA" id="ARBA00022692"/>
    </source>
</evidence>
<keyword evidence="6" id="KW-0862">Zinc</keyword>
<evidence type="ECO:0000256" key="6">
    <source>
        <dbReference type="PIRSR" id="PIRSR604254-1"/>
    </source>
</evidence>
<gene>
    <name evidence="9" type="ORF">V1264_023713</name>
</gene>
<dbReference type="PANTHER" id="PTHR20855:SF92">
    <property type="entry name" value="PROGESTIN AND ADIPOQ RECEPTOR FAMILY MEMBER 3-LIKE"/>
    <property type="match status" value="1"/>
</dbReference>
<keyword evidence="5 8" id="KW-0472">Membrane</keyword>
<dbReference type="InterPro" id="IPR004254">
    <property type="entry name" value="AdipoR/HlyIII-related"/>
</dbReference>
<dbReference type="GO" id="GO:0038023">
    <property type="term" value="F:signaling receptor activity"/>
    <property type="evidence" value="ECO:0007669"/>
    <property type="project" value="TreeGrafter"/>
</dbReference>
<organism evidence="9 10">
    <name type="scientific">Littorina saxatilis</name>
    <dbReference type="NCBI Taxonomy" id="31220"/>
    <lineage>
        <taxon>Eukaryota</taxon>
        <taxon>Metazoa</taxon>
        <taxon>Spiralia</taxon>
        <taxon>Lophotrochozoa</taxon>
        <taxon>Mollusca</taxon>
        <taxon>Gastropoda</taxon>
        <taxon>Caenogastropoda</taxon>
        <taxon>Littorinimorpha</taxon>
        <taxon>Littorinoidea</taxon>
        <taxon>Littorinidae</taxon>
        <taxon>Littorina</taxon>
    </lineage>
</organism>
<feature type="transmembrane region" description="Helical" evidence="8">
    <location>
        <begin position="89"/>
        <end position="110"/>
    </location>
</feature>
<evidence type="ECO:0000256" key="2">
    <source>
        <dbReference type="ARBA" id="ARBA00007018"/>
    </source>
</evidence>
<dbReference type="GO" id="GO:0016020">
    <property type="term" value="C:membrane"/>
    <property type="evidence" value="ECO:0007669"/>
    <property type="project" value="UniProtKB-SubCell"/>
</dbReference>
<accession>A0AAN9B8L0</accession>
<dbReference type="AlphaFoldDB" id="A0AAN9B8L0"/>
<comment type="similarity">
    <text evidence="2">Belongs to the ADIPOR family.</text>
</comment>
<feature type="binding site" evidence="6">
    <location>
        <position position="296"/>
    </location>
    <ligand>
        <name>Zn(2+)</name>
        <dbReference type="ChEBI" id="CHEBI:29105"/>
    </ligand>
</feature>
<reference evidence="9 10" key="1">
    <citation type="submission" date="2024-02" db="EMBL/GenBank/DDBJ databases">
        <title>Chromosome-scale genome assembly of the rough periwinkle Littorina saxatilis.</title>
        <authorList>
            <person name="De Jode A."/>
            <person name="Faria R."/>
            <person name="Formenti G."/>
            <person name="Sims Y."/>
            <person name="Smith T.P."/>
            <person name="Tracey A."/>
            <person name="Wood J.M.D."/>
            <person name="Zagrodzka Z.B."/>
            <person name="Johannesson K."/>
            <person name="Butlin R.K."/>
            <person name="Leder E.H."/>
        </authorList>
    </citation>
    <scope>NUCLEOTIDE SEQUENCE [LARGE SCALE GENOMIC DNA]</scope>
    <source>
        <strain evidence="9">Snail1</strain>
        <tissue evidence="9">Muscle</tissue>
    </source>
</reference>
<feature type="binding site" evidence="6">
    <location>
        <position position="292"/>
    </location>
    <ligand>
        <name>Zn(2+)</name>
        <dbReference type="ChEBI" id="CHEBI:29105"/>
    </ligand>
</feature>
<keyword evidence="6" id="KW-0479">Metal-binding</keyword>
<evidence type="ECO:0000313" key="10">
    <source>
        <dbReference type="Proteomes" id="UP001374579"/>
    </source>
</evidence>
<evidence type="ECO:0000256" key="8">
    <source>
        <dbReference type="SAM" id="Phobius"/>
    </source>
</evidence>
<evidence type="ECO:0000256" key="5">
    <source>
        <dbReference type="ARBA" id="ARBA00023136"/>
    </source>
</evidence>
<dbReference type="GO" id="GO:0046872">
    <property type="term" value="F:metal ion binding"/>
    <property type="evidence" value="ECO:0007669"/>
    <property type="project" value="UniProtKB-KW"/>
</dbReference>
<feature type="transmembrane region" description="Helical" evidence="8">
    <location>
        <begin position="116"/>
        <end position="135"/>
    </location>
</feature>
<dbReference type="PANTHER" id="PTHR20855">
    <property type="entry name" value="ADIPOR/PROGESTIN RECEPTOR-RELATED"/>
    <property type="match status" value="1"/>
</dbReference>
<evidence type="ECO:0000256" key="7">
    <source>
        <dbReference type="SAM" id="MobiDB-lite"/>
    </source>
</evidence>
<feature type="transmembrane region" description="Helical" evidence="8">
    <location>
        <begin position="223"/>
        <end position="243"/>
    </location>
</feature>
<feature type="region of interest" description="Disordered" evidence="7">
    <location>
        <begin position="1"/>
        <end position="20"/>
    </location>
</feature>
<keyword evidence="10" id="KW-1185">Reference proteome</keyword>
<dbReference type="Proteomes" id="UP001374579">
    <property type="component" value="Unassembled WGS sequence"/>
</dbReference>
<feature type="binding site" evidence="6">
    <location>
        <position position="139"/>
    </location>
    <ligand>
        <name>Zn(2+)</name>
        <dbReference type="ChEBI" id="CHEBI:29105"/>
    </ligand>
</feature>
<proteinExistence type="inferred from homology"/>
<evidence type="ECO:0000256" key="4">
    <source>
        <dbReference type="ARBA" id="ARBA00022989"/>
    </source>
</evidence>
<dbReference type="Pfam" id="PF03006">
    <property type="entry name" value="HlyIII"/>
    <property type="match status" value="1"/>
</dbReference>
<protein>
    <submittedName>
        <fullName evidence="9">Uncharacterized protein</fullName>
    </submittedName>
</protein>
<evidence type="ECO:0000256" key="1">
    <source>
        <dbReference type="ARBA" id="ARBA00004141"/>
    </source>
</evidence>
<feature type="compositionally biased region" description="Polar residues" evidence="7">
    <location>
        <begin position="1"/>
        <end position="16"/>
    </location>
</feature>